<name>A0A0L6U3Q7_9FIRM</name>
<dbReference type="RefSeq" id="WP_050738897.1">
    <property type="nucleotide sequence ID" value="NZ_LGYO01000007.1"/>
</dbReference>
<dbReference type="STRING" id="52689.AKG39_03130"/>
<organism evidence="1 2">
    <name type="scientific">Acetobacterium bakii</name>
    <dbReference type="NCBI Taxonomy" id="52689"/>
    <lineage>
        <taxon>Bacteria</taxon>
        <taxon>Bacillati</taxon>
        <taxon>Bacillota</taxon>
        <taxon>Clostridia</taxon>
        <taxon>Eubacteriales</taxon>
        <taxon>Eubacteriaceae</taxon>
        <taxon>Acetobacterium</taxon>
    </lineage>
</organism>
<dbReference type="PATRIC" id="fig|52689.4.peg.3554"/>
<dbReference type="OrthoDB" id="9814936at2"/>
<protein>
    <recommendedName>
        <fullName evidence="3">Desulfoferrodoxin ferrous iron-binding domain-containing protein</fullName>
    </recommendedName>
</protein>
<comment type="caution">
    <text evidence="1">The sequence shown here is derived from an EMBL/GenBank/DDBJ whole genome shotgun (WGS) entry which is preliminary data.</text>
</comment>
<reference evidence="2" key="1">
    <citation type="submission" date="2015-07" db="EMBL/GenBank/DDBJ databases">
        <title>Draft genome sequence of Acetobacterium bakii DSM 8293, a potential psychrophilic chemical producer through syngas fermentation.</title>
        <authorList>
            <person name="Song Y."/>
            <person name="Hwang S."/>
            <person name="Cho B.-K."/>
        </authorList>
    </citation>
    <scope>NUCLEOTIDE SEQUENCE [LARGE SCALE GENOMIC DNA]</scope>
    <source>
        <strain evidence="2">DSM 8239</strain>
    </source>
</reference>
<accession>A0A0L6U3Q7</accession>
<gene>
    <name evidence="1" type="ORF">AKG39_03130</name>
</gene>
<proteinExistence type="predicted"/>
<dbReference type="AlphaFoldDB" id="A0A0L6U3Q7"/>
<evidence type="ECO:0008006" key="3">
    <source>
        <dbReference type="Google" id="ProtNLM"/>
    </source>
</evidence>
<dbReference type="EMBL" id="LGYO01000007">
    <property type="protein sequence ID" value="KNZ43153.1"/>
    <property type="molecule type" value="Genomic_DNA"/>
</dbReference>
<sequence>MQKQKFGVKRSRETTKPKVDCPEVIFYYCSCCGSVFQGTSVRNESIPICCDGAMDILEAKECLDFSAKILINYRIIGGYNENAIEVFWQIKEASAAPQWIYLKTFTGGQLKYVKNSEKSSFIFALADEDAYVYCNEDPCLECTFRCKRGFEIYVYLNKAGLIKLPMDRMQANW</sequence>
<evidence type="ECO:0000313" key="1">
    <source>
        <dbReference type="EMBL" id="KNZ43153.1"/>
    </source>
</evidence>
<keyword evidence="2" id="KW-1185">Reference proteome</keyword>
<evidence type="ECO:0000313" key="2">
    <source>
        <dbReference type="Proteomes" id="UP000036873"/>
    </source>
</evidence>
<dbReference type="Proteomes" id="UP000036873">
    <property type="component" value="Unassembled WGS sequence"/>
</dbReference>